<dbReference type="GO" id="GO:0046872">
    <property type="term" value="F:metal ion binding"/>
    <property type="evidence" value="ECO:0007669"/>
    <property type="project" value="InterPro"/>
</dbReference>
<keyword evidence="3" id="KW-1185">Reference proteome</keyword>
<dbReference type="PROSITE" id="PS50846">
    <property type="entry name" value="HMA_2"/>
    <property type="match status" value="1"/>
</dbReference>
<dbReference type="Proteomes" id="UP000295277">
    <property type="component" value="Unassembled WGS sequence"/>
</dbReference>
<evidence type="ECO:0000259" key="1">
    <source>
        <dbReference type="PROSITE" id="PS50846"/>
    </source>
</evidence>
<protein>
    <submittedName>
        <fullName evidence="2">Copper chaperone</fullName>
    </submittedName>
</protein>
<dbReference type="OrthoDB" id="9801832at2"/>
<evidence type="ECO:0000313" key="3">
    <source>
        <dbReference type="Proteomes" id="UP000295277"/>
    </source>
</evidence>
<dbReference type="EMBL" id="SLVM01000011">
    <property type="protein sequence ID" value="TCM84540.1"/>
    <property type="molecule type" value="Genomic_DNA"/>
</dbReference>
<evidence type="ECO:0000313" key="2">
    <source>
        <dbReference type="EMBL" id="TCM84540.1"/>
    </source>
</evidence>
<sequence>MQFSVPDMICGHCSAAIEAAIRHRDPSARITCDLDAHSVRVETVLDPRAVAAAIEGAGYGVRAI</sequence>
<dbReference type="Pfam" id="PF00403">
    <property type="entry name" value="HMA"/>
    <property type="match status" value="1"/>
</dbReference>
<gene>
    <name evidence="2" type="ORF">EV216_11120</name>
</gene>
<feature type="domain" description="HMA" evidence="1">
    <location>
        <begin position="1"/>
        <end position="62"/>
    </location>
</feature>
<dbReference type="Gene3D" id="3.30.70.100">
    <property type="match status" value="1"/>
</dbReference>
<dbReference type="InterPro" id="IPR006121">
    <property type="entry name" value="HMA_dom"/>
</dbReference>
<comment type="caution">
    <text evidence="2">The sequence shown here is derived from an EMBL/GenBank/DDBJ whole genome shotgun (WGS) entry which is preliminary data.</text>
</comment>
<dbReference type="InterPro" id="IPR036163">
    <property type="entry name" value="HMA_dom_sf"/>
</dbReference>
<organism evidence="2 3">
    <name type="scientific">Rhodovulum steppense</name>
    <dbReference type="NCBI Taxonomy" id="540251"/>
    <lineage>
        <taxon>Bacteria</taxon>
        <taxon>Pseudomonadati</taxon>
        <taxon>Pseudomonadota</taxon>
        <taxon>Alphaproteobacteria</taxon>
        <taxon>Rhodobacterales</taxon>
        <taxon>Paracoccaceae</taxon>
        <taxon>Rhodovulum</taxon>
    </lineage>
</organism>
<proteinExistence type="predicted"/>
<dbReference type="AlphaFoldDB" id="A0A4R1YU08"/>
<name>A0A4R1YU08_9RHOB</name>
<dbReference type="RefSeq" id="WP_132694733.1">
    <property type="nucleotide sequence ID" value="NZ_SLVM01000011.1"/>
</dbReference>
<dbReference type="SUPFAM" id="SSF55008">
    <property type="entry name" value="HMA, heavy metal-associated domain"/>
    <property type="match status" value="1"/>
</dbReference>
<reference evidence="2 3" key="1">
    <citation type="submission" date="2019-03" db="EMBL/GenBank/DDBJ databases">
        <title>Genomic Encyclopedia of Type Strains, Phase IV (KMG-IV): sequencing the most valuable type-strain genomes for metagenomic binning, comparative biology and taxonomic classification.</title>
        <authorList>
            <person name="Goeker M."/>
        </authorList>
    </citation>
    <scope>NUCLEOTIDE SEQUENCE [LARGE SCALE GENOMIC DNA]</scope>
    <source>
        <strain evidence="2 3">DSM 21153</strain>
    </source>
</reference>
<accession>A0A4R1YU08</accession>
<dbReference type="CDD" id="cd00371">
    <property type="entry name" value="HMA"/>
    <property type="match status" value="1"/>
</dbReference>